<dbReference type="SUPFAM" id="SSF81342">
    <property type="entry name" value="Transmembrane di-heme cytochromes"/>
    <property type="match status" value="1"/>
</dbReference>
<evidence type="ECO:0000313" key="4">
    <source>
        <dbReference type="Proteomes" id="UP000559117"/>
    </source>
</evidence>
<comment type="caution">
    <text evidence="3">The sequence shown here is derived from an EMBL/GenBank/DDBJ whole genome shotgun (WGS) entry which is preliminary data.</text>
</comment>
<accession>A0A840UZ62</accession>
<feature type="transmembrane region" description="Helical" evidence="1">
    <location>
        <begin position="39"/>
        <end position="56"/>
    </location>
</feature>
<name>A0A840UZ62_9FIRM</name>
<gene>
    <name evidence="3" type="ORF">HNR32_002818</name>
</gene>
<protein>
    <submittedName>
        <fullName evidence="3">Cytochrome b subunit of formate dehydrogenase</fullName>
    </submittedName>
</protein>
<keyword evidence="1" id="KW-0812">Transmembrane</keyword>
<dbReference type="Proteomes" id="UP000559117">
    <property type="component" value="Unassembled WGS sequence"/>
</dbReference>
<evidence type="ECO:0000256" key="1">
    <source>
        <dbReference type="SAM" id="Phobius"/>
    </source>
</evidence>
<reference evidence="3 4" key="1">
    <citation type="submission" date="2020-08" db="EMBL/GenBank/DDBJ databases">
        <title>Genomic Encyclopedia of Type Strains, Phase IV (KMG-IV): sequencing the most valuable type-strain genomes for metagenomic binning, comparative biology and taxonomic classification.</title>
        <authorList>
            <person name="Goeker M."/>
        </authorList>
    </citation>
    <scope>NUCLEOTIDE SEQUENCE [LARGE SCALE GENOMIC DNA]</scope>
    <source>
        <strain evidence="3 4">DSM 24661</strain>
    </source>
</reference>
<evidence type="ECO:0000313" key="3">
    <source>
        <dbReference type="EMBL" id="MBB5337655.1"/>
    </source>
</evidence>
<keyword evidence="4" id="KW-1185">Reference proteome</keyword>
<sequence length="66" mass="7930">MKKLIFYVLLISFITVSITGIAISFRMYRLFNFKDVHEIASYIFLVSSIIHIYFNRRGIVYYLKNK</sequence>
<organism evidence="3 4">
    <name type="scientific">Pectinatus brassicae</name>
    <dbReference type="NCBI Taxonomy" id="862415"/>
    <lineage>
        <taxon>Bacteria</taxon>
        <taxon>Bacillati</taxon>
        <taxon>Bacillota</taxon>
        <taxon>Negativicutes</taxon>
        <taxon>Selenomonadales</taxon>
        <taxon>Selenomonadaceae</taxon>
        <taxon>Pectinatus</taxon>
    </lineage>
</organism>
<feature type="domain" description="Flavinylation-associated cytochrome" evidence="2">
    <location>
        <begin position="5"/>
        <end position="55"/>
    </location>
</feature>
<dbReference type="GO" id="GO:0016020">
    <property type="term" value="C:membrane"/>
    <property type="evidence" value="ECO:0007669"/>
    <property type="project" value="InterPro"/>
</dbReference>
<feature type="transmembrane region" description="Helical" evidence="1">
    <location>
        <begin position="7"/>
        <end position="27"/>
    </location>
</feature>
<dbReference type="InterPro" id="IPR025517">
    <property type="entry name" value="DUF4405"/>
</dbReference>
<evidence type="ECO:0000259" key="2">
    <source>
        <dbReference type="Pfam" id="PF14358"/>
    </source>
</evidence>
<keyword evidence="1" id="KW-1133">Transmembrane helix</keyword>
<proteinExistence type="predicted"/>
<dbReference type="EMBL" id="JACHFH010000082">
    <property type="protein sequence ID" value="MBB5337655.1"/>
    <property type="molecule type" value="Genomic_DNA"/>
</dbReference>
<dbReference type="RefSeq" id="WP_183863624.1">
    <property type="nucleotide sequence ID" value="NZ_JACHFH010000082.1"/>
</dbReference>
<dbReference type="InterPro" id="IPR016174">
    <property type="entry name" value="Di-haem_cyt_TM"/>
</dbReference>
<dbReference type="Pfam" id="PF14358">
    <property type="entry name" value="DUF4405"/>
    <property type="match status" value="1"/>
</dbReference>
<dbReference type="GO" id="GO:0022904">
    <property type="term" value="P:respiratory electron transport chain"/>
    <property type="evidence" value="ECO:0007669"/>
    <property type="project" value="InterPro"/>
</dbReference>
<dbReference type="Gene3D" id="1.20.950.20">
    <property type="entry name" value="Transmembrane di-heme cytochromes, Chain C"/>
    <property type="match status" value="1"/>
</dbReference>
<dbReference type="AlphaFoldDB" id="A0A840UZ62"/>
<keyword evidence="1" id="KW-0472">Membrane</keyword>